<sequence>MTTIKDIMTAKVISVRPETPLMEAAELLAKHGFDGVPVVDDGGKLVGILTEYDLISKGSAIHLPTFQKIIQNMGVYGKDKSHFKNDFKDIAALKVKDVMNDDPLTLPEDASYEDAVAAFRDHHRVNPIPVIDNERKVVGVVSRFDVLKPLSAMGNTG</sequence>
<dbReference type="PROSITE" id="PS51371">
    <property type="entry name" value="CBS"/>
    <property type="match status" value="2"/>
</dbReference>
<dbReference type="PANTHER" id="PTHR43080:SF26">
    <property type="entry name" value="REGULATORY PROTEIN"/>
    <property type="match status" value="1"/>
</dbReference>
<proteinExistence type="predicted"/>
<evidence type="ECO:0000313" key="5">
    <source>
        <dbReference type="Proteomes" id="UP000177346"/>
    </source>
</evidence>
<dbReference type="InterPro" id="IPR000644">
    <property type="entry name" value="CBS_dom"/>
</dbReference>
<dbReference type="SMART" id="SM00116">
    <property type="entry name" value="CBS"/>
    <property type="match status" value="2"/>
</dbReference>
<dbReference type="PANTHER" id="PTHR43080">
    <property type="entry name" value="CBS DOMAIN-CONTAINING PROTEIN CBSX3, MITOCHONDRIAL"/>
    <property type="match status" value="1"/>
</dbReference>
<evidence type="ECO:0000313" key="4">
    <source>
        <dbReference type="EMBL" id="OGF87306.1"/>
    </source>
</evidence>
<dbReference type="Gene3D" id="3.10.580.10">
    <property type="entry name" value="CBS-domain"/>
    <property type="match status" value="1"/>
</dbReference>
<dbReference type="SUPFAM" id="SSF54631">
    <property type="entry name" value="CBS-domain pair"/>
    <property type="match status" value="1"/>
</dbReference>
<evidence type="ECO:0000259" key="3">
    <source>
        <dbReference type="PROSITE" id="PS51371"/>
    </source>
</evidence>
<dbReference type="CDD" id="cd04586">
    <property type="entry name" value="CBS_pair_BON_assoc"/>
    <property type="match status" value="1"/>
</dbReference>
<name>A0A1F5XHM9_9BACT</name>
<dbReference type="Proteomes" id="UP000177346">
    <property type="component" value="Unassembled WGS sequence"/>
</dbReference>
<dbReference type="EMBL" id="MFIF01000006">
    <property type="protein sequence ID" value="OGF87306.1"/>
    <property type="molecule type" value="Genomic_DNA"/>
</dbReference>
<dbReference type="InterPro" id="IPR051257">
    <property type="entry name" value="Diverse_CBS-Domain"/>
</dbReference>
<keyword evidence="1 2" id="KW-0129">CBS domain</keyword>
<comment type="caution">
    <text evidence="4">The sequence shown here is derived from an EMBL/GenBank/DDBJ whole genome shotgun (WGS) entry which is preliminary data.</text>
</comment>
<protein>
    <recommendedName>
        <fullName evidence="3">CBS domain-containing protein</fullName>
    </recommendedName>
</protein>
<dbReference type="Pfam" id="PF00571">
    <property type="entry name" value="CBS"/>
    <property type="match status" value="2"/>
</dbReference>
<organism evidence="4 5">
    <name type="scientific">Candidatus Giovannonibacteria bacterium RIFCSPLOWO2_01_FULL_46_32</name>
    <dbReference type="NCBI Taxonomy" id="1798353"/>
    <lineage>
        <taxon>Bacteria</taxon>
        <taxon>Candidatus Giovannoniibacteriota</taxon>
    </lineage>
</organism>
<evidence type="ECO:0000256" key="1">
    <source>
        <dbReference type="ARBA" id="ARBA00023122"/>
    </source>
</evidence>
<accession>A0A1F5XHM9</accession>
<dbReference type="AlphaFoldDB" id="A0A1F5XHM9"/>
<feature type="domain" description="CBS" evidence="3">
    <location>
        <begin position="99"/>
        <end position="157"/>
    </location>
</feature>
<evidence type="ECO:0000256" key="2">
    <source>
        <dbReference type="PROSITE-ProRule" id="PRU00703"/>
    </source>
</evidence>
<feature type="domain" description="CBS" evidence="3">
    <location>
        <begin position="8"/>
        <end position="65"/>
    </location>
</feature>
<gene>
    <name evidence="4" type="ORF">A3B19_03730</name>
</gene>
<reference evidence="4 5" key="1">
    <citation type="journal article" date="2016" name="Nat. Commun.">
        <title>Thousands of microbial genomes shed light on interconnected biogeochemical processes in an aquifer system.</title>
        <authorList>
            <person name="Anantharaman K."/>
            <person name="Brown C.T."/>
            <person name="Hug L.A."/>
            <person name="Sharon I."/>
            <person name="Castelle C.J."/>
            <person name="Probst A.J."/>
            <person name="Thomas B.C."/>
            <person name="Singh A."/>
            <person name="Wilkins M.J."/>
            <person name="Karaoz U."/>
            <person name="Brodie E.L."/>
            <person name="Williams K.H."/>
            <person name="Hubbard S.S."/>
            <person name="Banfield J.F."/>
        </authorList>
    </citation>
    <scope>NUCLEOTIDE SEQUENCE [LARGE SCALE GENOMIC DNA]</scope>
</reference>
<dbReference type="InterPro" id="IPR046342">
    <property type="entry name" value="CBS_dom_sf"/>
</dbReference>